<reference evidence="2 3" key="1">
    <citation type="submission" date="2024-01" db="EMBL/GenBank/DDBJ databases">
        <title>The genomes of 5 underutilized Papilionoideae crops provide insights into root nodulation and disease resistanc.</title>
        <authorList>
            <person name="Yuan L."/>
        </authorList>
    </citation>
    <scope>NUCLEOTIDE SEQUENCE [LARGE SCALE GENOMIC DNA]</scope>
    <source>
        <strain evidence="2">ZHUSHIDOU_FW_LH</strain>
        <tissue evidence="2">Leaf</tissue>
    </source>
</reference>
<organism evidence="2 3">
    <name type="scientific">Crotalaria pallida</name>
    <name type="common">Smooth rattlebox</name>
    <name type="synonym">Crotalaria striata</name>
    <dbReference type="NCBI Taxonomy" id="3830"/>
    <lineage>
        <taxon>Eukaryota</taxon>
        <taxon>Viridiplantae</taxon>
        <taxon>Streptophyta</taxon>
        <taxon>Embryophyta</taxon>
        <taxon>Tracheophyta</taxon>
        <taxon>Spermatophyta</taxon>
        <taxon>Magnoliopsida</taxon>
        <taxon>eudicotyledons</taxon>
        <taxon>Gunneridae</taxon>
        <taxon>Pentapetalae</taxon>
        <taxon>rosids</taxon>
        <taxon>fabids</taxon>
        <taxon>Fabales</taxon>
        <taxon>Fabaceae</taxon>
        <taxon>Papilionoideae</taxon>
        <taxon>50 kb inversion clade</taxon>
        <taxon>genistoids sensu lato</taxon>
        <taxon>core genistoids</taxon>
        <taxon>Crotalarieae</taxon>
        <taxon>Crotalaria</taxon>
    </lineage>
</organism>
<keyword evidence="3" id="KW-1185">Reference proteome</keyword>
<comment type="caution">
    <text evidence="2">The sequence shown here is derived from an EMBL/GenBank/DDBJ whole genome shotgun (WGS) entry which is preliminary data.</text>
</comment>
<name>A0AAN9I725_CROPI</name>
<dbReference type="PANTHER" id="PTHR34210">
    <property type="entry name" value="OS01G0252900 PROTEIN"/>
    <property type="match status" value="1"/>
</dbReference>
<dbReference type="AlphaFoldDB" id="A0AAN9I725"/>
<accession>A0AAN9I725</accession>
<protein>
    <submittedName>
        <fullName evidence="2">Uncharacterized protein</fullName>
    </submittedName>
</protein>
<evidence type="ECO:0000313" key="2">
    <source>
        <dbReference type="EMBL" id="KAK7268567.1"/>
    </source>
</evidence>
<gene>
    <name evidence="2" type="ORF">RIF29_21268</name>
</gene>
<dbReference type="EMBL" id="JAYWIO010000004">
    <property type="protein sequence ID" value="KAK7268567.1"/>
    <property type="molecule type" value="Genomic_DNA"/>
</dbReference>
<dbReference type="PANTHER" id="PTHR34210:SF4">
    <property type="match status" value="1"/>
</dbReference>
<proteinExistence type="predicted"/>
<dbReference type="Proteomes" id="UP001372338">
    <property type="component" value="Unassembled WGS sequence"/>
</dbReference>
<evidence type="ECO:0000313" key="3">
    <source>
        <dbReference type="Proteomes" id="UP001372338"/>
    </source>
</evidence>
<evidence type="ECO:0000256" key="1">
    <source>
        <dbReference type="SAM" id="MobiDB-lite"/>
    </source>
</evidence>
<feature type="region of interest" description="Disordered" evidence="1">
    <location>
        <begin position="310"/>
        <end position="334"/>
    </location>
</feature>
<sequence>MKQAEPKQICAENSEQFPLELSDSQTYFFSENMNLSAEARMKRDRYGSNVYGATVPAYNDVQGNDGKRSCLWDEVTDSNFNQLNQANQEMNQSHEQDMEIGYEDPPPAPTFEGLEQRLIEEIMKLAKERSDAEDAEFTRHKERILEINAKYQESLSALRAQHVTRREEFLRKESLARLNQYHEDKRNQRSNMRVPDVHGNKGSSTLIASIEIGRFHGATEYKHAEEQTVWLPNGRNEGREPRVALTAGEAIGRVHSAAEYNHDGEPIPSLPSRRNEGSEANVAFTAGEAIGRFHGATEYMRDIERVPSLRSGRSEGSVARVPLPPGRVYNNRAL</sequence>